<feature type="transmembrane region" description="Helical" evidence="13">
    <location>
        <begin position="452"/>
        <end position="474"/>
    </location>
</feature>
<keyword evidence="10 13" id="KW-0472">Membrane</keyword>
<comment type="catalytic activity">
    <reaction evidence="12">
        <text>Fe(3+)(out) + L-ascorbate(in) = monodehydro-L-ascorbate radical(in) + Fe(2+)(out) + H(+)</text>
        <dbReference type="Rhea" id="RHEA:30403"/>
        <dbReference type="ChEBI" id="CHEBI:15378"/>
        <dbReference type="ChEBI" id="CHEBI:29033"/>
        <dbReference type="ChEBI" id="CHEBI:29034"/>
        <dbReference type="ChEBI" id="CHEBI:38290"/>
        <dbReference type="ChEBI" id="CHEBI:59513"/>
        <dbReference type="EC" id="7.2.1.3"/>
    </reaction>
</comment>
<feature type="transmembrane region" description="Helical" evidence="13">
    <location>
        <begin position="101"/>
        <end position="124"/>
    </location>
</feature>
<keyword evidence="4" id="KW-0349">Heme</keyword>
<organism evidence="15">
    <name type="scientific">Prunus dulcis</name>
    <name type="common">Almond</name>
    <name type="synonym">Amygdalus dulcis</name>
    <dbReference type="NCBI Taxonomy" id="3755"/>
    <lineage>
        <taxon>Eukaryota</taxon>
        <taxon>Viridiplantae</taxon>
        <taxon>Streptophyta</taxon>
        <taxon>Embryophyta</taxon>
        <taxon>Tracheophyta</taxon>
        <taxon>Spermatophyta</taxon>
        <taxon>Magnoliopsida</taxon>
        <taxon>eudicotyledons</taxon>
        <taxon>Gunneridae</taxon>
        <taxon>Pentapetalae</taxon>
        <taxon>rosids</taxon>
        <taxon>fabids</taxon>
        <taxon>Rosales</taxon>
        <taxon>Rosaceae</taxon>
        <taxon>Amygdaloideae</taxon>
        <taxon>Amygdaleae</taxon>
        <taxon>Prunus</taxon>
    </lineage>
</organism>
<feature type="transmembrane region" description="Helical" evidence="13">
    <location>
        <begin position="345"/>
        <end position="363"/>
    </location>
</feature>
<comment type="subcellular location">
    <subcellularLocation>
        <location evidence="2">Membrane</location>
        <topology evidence="2">Multi-pass membrane protein</topology>
    </subcellularLocation>
</comment>
<dbReference type="InterPro" id="IPR043205">
    <property type="entry name" value="CYB561/CYBRD1-like"/>
</dbReference>
<protein>
    <recommendedName>
        <fullName evidence="11">ascorbate ferrireductase (transmembrane)</fullName>
        <ecNumber evidence="11">7.2.1.3</ecNumber>
    </recommendedName>
</protein>
<evidence type="ECO:0000256" key="11">
    <source>
        <dbReference type="ARBA" id="ARBA00024225"/>
    </source>
</evidence>
<dbReference type="PANTHER" id="PTHR10106:SF15">
    <property type="entry name" value="TRANSMEMBRANE ASCORBATE FERRIREDUCTASE 3-RELATED"/>
    <property type="match status" value="1"/>
</dbReference>
<evidence type="ECO:0000256" key="5">
    <source>
        <dbReference type="ARBA" id="ARBA00022692"/>
    </source>
</evidence>
<dbReference type="EC" id="7.2.1.3" evidence="11"/>
<dbReference type="EMBL" id="AP019297">
    <property type="protein sequence ID" value="BBG94616.1"/>
    <property type="molecule type" value="Genomic_DNA"/>
</dbReference>
<evidence type="ECO:0000259" key="14">
    <source>
        <dbReference type="PROSITE" id="PS50939"/>
    </source>
</evidence>
<keyword evidence="7" id="KW-0249">Electron transport</keyword>
<evidence type="ECO:0000256" key="2">
    <source>
        <dbReference type="ARBA" id="ARBA00004141"/>
    </source>
</evidence>
<evidence type="ECO:0000256" key="3">
    <source>
        <dbReference type="ARBA" id="ARBA00022448"/>
    </source>
</evidence>
<keyword evidence="5 13" id="KW-0812">Transmembrane</keyword>
<dbReference type="Gene3D" id="1.20.120.1770">
    <property type="match status" value="2"/>
</dbReference>
<gene>
    <name evidence="15" type="ORF">Prudu_002949</name>
</gene>
<name>A0A4Y1QRZ7_PRUDU</name>
<evidence type="ECO:0000256" key="1">
    <source>
        <dbReference type="ARBA" id="ARBA00001970"/>
    </source>
</evidence>
<dbReference type="PANTHER" id="PTHR10106">
    <property type="entry name" value="CYTOCHROME B561-RELATED"/>
    <property type="match status" value="1"/>
</dbReference>
<reference evidence="15" key="1">
    <citation type="journal article" date="2019" name="Science">
        <title>Mutation of a bHLH transcription factor allowed almond domestication.</title>
        <authorList>
            <person name="Sanchez-Perez R."/>
            <person name="Pavan S."/>
            <person name="Mazzeo R."/>
            <person name="Moldovan C."/>
            <person name="Aiese Cigliano R."/>
            <person name="Del Cueto J."/>
            <person name="Ricciardi F."/>
            <person name="Lotti C."/>
            <person name="Ricciardi L."/>
            <person name="Dicenta F."/>
            <person name="Lopez-Marques R.L."/>
            <person name="Lindberg Moller B."/>
        </authorList>
    </citation>
    <scope>NUCLEOTIDE SEQUENCE</scope>
</reference>
<feature type="domain" description="Cytochrome b561" evidence="14">
    <location>
        <begin position="33"/>
        <end position="235"/>
    </location>
</feature>
<keyword evidence="9" id="KW-0408">Iron</keyword>
<dbReference type="FunFam" id="1.20.120.1770:FF:000001">
    <property type="entry name" value="Cytochrome b reductase 1"/>
    <property type="match status" value="2"/>
</dbReference>
<feature type="transmembrane region" description="Helical" evidence="13">
    <location>
        <begin position="383"/>
        <end position="402"/>
    </location>
</feature>
<keyword evidence="3" id="KW-0813">Transport</keyword>
<evidence type="ECO:0000256" key="13">
    <source>
        <dbReference type="SAM" id="Phobius"/>
    </source>
</evidence>
<dbReference type="GO" id="GO:0016020">
    <property type="term" value="C:membrane"/>
    <property type="evidence" value="ECO:0007669"/>
    <property type="project" value="UniProtKB-SubCell"/>
</dbReference>
<feature type="transmembrane region" description="Helical" evidence="13">
    <location>
        <begin position="70"/>
        <end position="89"/>
    </location>
</feature>
<evidence type="ECO:0000313" key="15">
    <source>
        <dbReference type="EMBL" id="BBG94616.1"/>
    </source>
</evidence>
<dbReference type="AlphaFoldDB" id="A0A4Y1QRZ7"/>
<proteinExistence type="predicted"/>
<dbReference type="PROSITE" id="PS50939">
    <property type="entry name" value="CYTOCHROME_B561"/>
    <property type="match status" value="2"/>
</dbReference>
<feature type="transmembrane region" description="Helical" evidence="13">
    <location>
        <begin position="136"/>
        <end position="161"/>
    </location>
</feature>
<feature type="transmembrane region" description="Helical" evidence="13">
    <location>
        <begin position="268"/>
        <end position="294"/>
    </location>
</feature>
<keyword evidence="6" id="KW-0479">Metal-binding</keyword>
<dbReference type="SMART" id="SM00665">
    <property type="entry name" value="B561"/>
    <property type="match status" value="2"/>
</dbReference>
<evidence type="ECO:0000256" key="12">
    <source>
        <dbReference type="ARBA" id="ARBA00051575"/>
    </source>
</evidence>
<evidence type="ECO:0000256" key="10">
    <source>
        <dbReference type="ARBA" id="ARBA00023136"/>
    </source>
</evidence>
<sequence length="478" mass="53450">MALSKFRQKIPKPSEQAIPRRRYQRSASGLTVGAHLFGFLAIILMLVWLLHYRGGLDYDSDNSDRVFNVHPFLMFFGFIFFAGEAMMAYKTVLSAHKVQKYVHAMFHLIALCSGIFGICAVFKYHDMNNIGDMNSLHSWIGLSTFILYCLQWVLGFATFLFPRASERTAIRIVPWHMSGGRALLYLSICAALTGLTQKSTFLGVEHMLSHRELNLINFTGLSILLFGIFVDLSVALARYVVAPSLLLLQTDNHLHRGLIIMAPKSSSYQISATPVTIFAHLLAIAITTLVLIWLLHFRHGLALNSSITEKILNVHTLLMVPIISAAIMAYKTVPGKRNTQKMVHLILHFLALVAIILGIYAAFKFNHESGIPNLLTLHSWLGVITISLFGLQWLFAFFAYVFPGAESSARGNLVPWHTFVGMVIFLLAVCTAEAGLLERFLFLSIGRTQETLIINFTGLLIFLFAASVSLSVLLPRLY</sequence>
<evidence type="ECO:0000256" key="4">
    <source>
        <dbReference type="ARBA" id="ARBA00022617"/>
    </source>
</evidence>
<feature type="transmembrane region" description="Helical" evidence="13">
    <location>
        <begin position="314"/>
        <end position="333"/>
    </location>
</feature>
<dbReference type="GO" id="GO:0046872">
    <property type="term" value="F:metal ion binding"/>
    <property type="evidence" value="ECO:0007669"/>
    <property type="project" value="UniProtKB-KW"/>
</dbReference>
<keyword evidence="8 13" id="KW-1133">Transmembrane helix</keyword>
<accession>A0A4Y1QRZ7</accession>
<evidence type="ECO:0000256" key="8">
    <source>
        <dbReference type="ARBA" id="ARBA00022989"/>
    </source>
</evidence>
<evidence type="ECO:0000256" key="6">
    <source>
        <dbReference type="ARBA" id="ARBA00022723"/>
    </source>
</evidence>
<feature type="transmembrane region" description="Helical" evidence="13">
    <location>
        <begin position="182"/>
        <end position="203"/>
    </location>
</feature>
<evidence type="ECO:0000256" key="7">
    <source>
        <dbReference type="ARBA" id="ARBA00022982"/>
    </source>
</evidence>
<feature type="transmembrane region" description="Helical" evidence="13">
    <location>
        <begin position="414"/>
        <end position="437"/>
    </location>
</feature>
<dbReference type="InterPro" id="IPR006593">
    <property type="entry name" value="Cyt_b561/ferric_Rdtase_TM"/>
</dbReference>
<feature type="domain" description="Cytochrome b561" evidence="14">
    <location>
        <begin position="278"/>
        <end position="473"/>
    </location>
</feature>
<feature type="transmembrane region" description="Helical" evidence="13">
    <location>
        <begin position="30"/>
        <end position="50"/>
    </location>
</feature>
<feature type="transmembrane region" description="Helical" evidence="13">
    <location>
        <begin position="223"/>
        <end position="248"/>
    </location>
</feature>
<comment type="cofactor">
    <cofactor evidence="1">
        <name>heme b</name>
        <dbReference type="ChEBI" id="CHEBI:60344"/>
    </cofactor>
</comment>
<dbReference type="Pfam" id="PF03188">
    <property type="entry name" value="Cytochrom_B561"/>
    <property type="match status" value="2"/>
</dbReference>
<dbReference type="GO" id="GO:0140571">
    <property type="term" value="F:transmembrane ascorbate ferrireductase activity"/>
    <property type="evidence" value="ECO:0007669"/>
    <property type="project" value="UniProtKB-EC"/>
</dbReference>
<evidence type="ECO:0000256" key="9">
    <source>
        <dbReference type="ARBA" id="ARBA00023004"/>
    </source>
</evidence>